<evidence type="ECO:0000313" key="1">
    <source>
        <dbReference type="EMBL" id="SOY32420.1"/>
    </source>
</evidence>
<proteinExistence type="predicted"/>
<gene>
    <name evidence="1" type="ORF">AMURIS_05179</name>
</gene>
<dbReference type="Proteomes" id="UP000236311">
    <property type="component" value="Unassembled WGS sequence"/>
</dbReference>
<dbReference type="RefSeq" id="WP_103242365.1">
    <property type="nucleotide sequence ID" value="NZ_JANJZD010000054.1"/>
</dbReference>
<dbReference type="EMBL" id="OFSM01000049">
    <property type="protein sequence ID" value="SOY32420.1"/>
    <property type="molecule type" value="Genomic_DNA"/>
</dbReference>
<evidence type="ECO:0000313" key="2">
    <source>
        <dbReference type="Proteomes" id="UP000236311"/>
    </source>
</evidence>
<sequence length="322" mass="37017">MKGKYHIVVQNNRLHYELDIRRNITIIRGDSATGKTKLINLIEQAAALGESSGVEVHCQRPCRTLGGSDWNIVLPGIHEQIIFLDEDNKFVKSQEFAEAVKASDNYFVIVTREDLPNLPYSVDEIYGIHTSGRYHDLKRTYNELYRIYSAEPFYEKRKPETIVVEDSNSGYEFFSKICAENQIACISARGKSNLKTVVKKLNGEPVLVIADGAAIGSEMNELYQLMRYKTELKCYLPESFEWLVLKSGMIDGKEVQTILSHPEDYIESSKYFSWELFFMAMLVEYTRDSHLKYSKSKLNGSYLHGKMKQAILDVIEGVNWYQ</sequence>
<reference evidence="1 2" key="1">
    <citation type="submission" date="2018-01" db="EMBL/GenBank/DDBJ databases">
        <authorList>
            <person name="Gaut B.S."/>
            <person name="Morton B.R."/>
            <person name="Clegg M.T."/>
            <person name="Duvall M.R."/>
        </authorList>
    </citation>
    <scope>NUCLEOTIDE SEQUENCE [LARGE SCALE GENOMIC DNA]</scope>
    <source>
        <strain evidence="1">GP69</strain>
    </source>
</reference>
<name>A0A2K4ZPM3_9FIRM</name>
<organism evidence="1 2">
    <name type="scientific">Acetatifactor muris</name>
    <dbReference type="NCBI Taxonomy" id="879566"/>
    <lineage>
        <taxon>Bacteria</taxon>
        <taxon>Bacillati</taxon>
        <taxon>Bacillota</taxon>
        <taxon>Clostridia</taxon>
        <taxon>Lachnospirales</taxon>
        <taxon>Lachnospiraceae</taxon>
        <taxon>Acetatifactor</taxon>
    </lineage>
</organism>
<dbReference type="OrthoDB" id="1957089at2"/>
<accession>A0A2K4ZPM3</accession>
<dbReference type="AlphaFoldDB" id="A0A2K4ZPM3"/>
<protein>
    <recommendedName>
        <fullName evidence="3">Translation initiation factor 2</fullName>
    </recommendedName>
</protein>
<keyword evidence="2" id="KW-1185">Reference proteome</keyword>
<evidence type="ECO:0008006" key="3">
    <source>
        <dbReference type="Google" id="ProtNLM"/>
    </source>
</evidence>